<comment type="similarity">
    <text evidence="1">Belongs to the nitroreductase family.</text>
</comment>
<gene>
    <name evidence="4" type="ORF">M2272_003795</name>
</gene>
<protein>
    <submittedName>
        <fullName evidence="4">Nitroreductase</fullName>
    </submittedName>
</protein>
<accession>A0ABT6L2G0</accession>
<dbReference type="PANTHER" id="PTHR43673:SF10">
    <property type="entry name" value="NADH DEHYDROGENASE_NAD(P)H NITROREDUCTASE XCC3605-RELATED"/>
    <property type="match status" value="1"/>
</dbReference>
<evidence type="ECO:0000313" key="5">
    <source>
        <dbReference type="Proteomes" id="UP001160130"/>
    </source>
</evidence>
<dbReference type="EMBL" id="JARXVE010000006">
    <property type="protein sequence ID" value="MDH6197142.1"/>
    <property type="molecule type" value="Genomic_DNA"/>
</dbReference>
<dbReference type="InterPro" id="IPR000415">
    <property type="entry name" value="Nitroreductase-like"/>
</dbReference>
<evidence type="ECO:0000256" key="1">
    <source>
        <dbReference type="ARBA" id="ARBA00007118"/>
    </source>
</evidence>
<dbReference type="Pfam" id="PF00881">
    <property type="entry name" value="Nitroreductase"/>
    <property type="match status" value="1"/>
</dbReference>
<evidence type="ECO:0000313" key="4">
    <source>
        <dbReference type="EMBL" id="MDH6197142.1"/>
    </source>
</evidence>
<feature type="domain" description="Nitroreductase" evidence="3">
    <location>
        <begin position="42"/>
        <end position="211"/>
    </location>
</feature>
<name>A0ABT6L2G0_9MYCO</name>
<sequence>MNTVQLRKGVLARVDIVDIECQVEYTKGMPDPTADVWEVLATARSIRRFTDEPVDDETLDRCLQAATWAPNGANAQLWRFIVLDAPEQRAAVAAAAQIALGSIESIYGMSRPADDDQSRAARNNRATYELHDRAGEYTSVLFTAFKNEFSSEFLQGGSIYPAMQNFYLAARAQGLGACITSWASYAGEQVLRRSVGIPDEWILAGHIVVGWPRGPHGPVRRRPIADVVFRNRWDPEHADITYGRGARPRD</sequence>
<evidence type="ECO:0000256" key="2">
    <source>
        <dbReference type="ARBA" id="ARBA00023002"/>
    </source>
</evidence>
<keyword evidence="2" id="KW-0560">Oxidoreductase</keyword>
<dbReference type="InterPro" id="IPR029479">
    <property type="entry name" value="Nitroreductase"/>
</dbReference>
<dbReference type="SUPFAM" id="SSF55469">
    <property type="entry name" value="FMN-dependent nitroreductase-like"/>
    <property type="match status" value="1"/>
</dbReference>
<dbReference type="Gene3D" id="3.40.109.10">
    <property type="entry name" value="NADH Oxidase"/>
    <property type="match status" value="1"/>
</dbReference>
<reference evidence="4 5" key="1">
    <citation type="submission" date="2023-04" db="EMBL/GenBank/DDBJ databases">
        <title>Forest soil microbial communities from Buena Vista Peninsula, Colon Province, Panama.</title>
        <authorList>
            <person name="Bouskill N."/>
        </authorList>
    </citation>
    <scope>NUCLEOTIDE SEQUENCE [LARGE SCALE GENOMIC DNA]</scope>
    <source>
        <strain evidence="4 5">AC80</strain>
    </source>
</reference>
<evidence type="ECO:0000259" key="3">
    <source>
        <dbReference type="Pfam" id="PF00881"/>
    </source>
</evidence>
<dbReference type="CDD" id="cd02062">
    <property type="entry name" value="Nitro_FMN_reductase"/>
    <property type="match status" value="1"/>
</dbReference>
<dbReference type="Proteomes" id="UP001160130">
    <property type="component" value="Unassembled WGS sequence"/>
</dbReference>
<dbReference type="PANTHER" id="PTHR43673">
    <property type="entry name" value="NAD(P)H NITROREDUCTASE YDGI-RELATED"/>
    <property type="match status" value="1"/>
</dbReference>
<organism evidence="4 5">
    <name type="scientific">Mycolicibacterium frederiksbergense</name>
    <dbReference type="NCBI Taxonomy" id="117567"/>
    <lineage>
        <taxon>Bacteria</taxon>
        <taxon>Bacillati</taxon>
        <taxon>Actinomycetota</taxon>
        <taxon>Actinomycetes</taxon>
        <taxon>Mycobacteriales</taxon>
        <taxon>Mycobacteriaceae</taxon>
        <taxon>Mycolicibacterium</taxon>
    </lineage>
</organism>
<comment type="caution">
    <text evidence="4">The sequence shown here is derived from an EMBL/GenBank/DDBJ whole genome shotgun (WGS) entry which is preliminary data.</text>
</comment>
<keyword evidence="5" id="KW-1185">Reference proteome</keyword>
<proteinExistence type="inferred from homology"/>